<dbReference type="AlphaFoldDB" id="A0A1Q9LLK0"/>
<evidence type="ECO:0000313" key="2">
    <source>
        <dbReference type="EMBL" id="OLR92917.1"/>
    </source>
</evidence>
<keyword evidence="3" id="KW-1185">Reference proteome</keyword>
<evidence type="ECO:0000256" key="1">
    <source>
        <dbReference type="SAM" id="MobiDB-lite"/>
    </source>
</evidence>
<evidence type="ECO:0008006" key="4">
    <source>
        <dbReference type="Google" id="ProtNLM"/>
    </source>
</evidence>
<dbReference type="RefSeq" id="WP_075975182.1">
    <property type="nucleotide sequence ID" value="NZ_MKQR01000013.1"/>
</dbReference>
<dbReference type="Gene3D" id="3.30.1310.10">
    <property type="entry name" value="Nucleoid-associated protein YbaB-like domain"/>
    <property type="match status" value="1"/>
</dbReference>
<sequence length="142" mass="15049">MKSPDEWLRDFEVRVADAKERSERLRDELSRAGGAASSADGAVSVRVSPNGALEGLRLGPEAARRSPERLAAEIMATARAAQRAAAAKVVEAFEGVGEGGSETLRVITDYLPAPGEDDVPPPPRPAGDDGDFSDDPILRRGR</sequence>
<gene>
    <name evidence="2" type="ORF">BJP25_18250</name>
</gene>
<dbReference type="InterPro" id="IPR004401">
    <property type="entry name" value="YbaB/EbfC"/>
</dbReference>
<dbReference type="Pfam" id="PF02575">
    <property type="entry name" value="YbaB_DNA_bd"/>
    <property type="match status" value="1"/>
</dbReference>
<dbReference type="InterPro" id="IPR036894">
    <property type="entry name" value="YbaB-like_sf"/>
</dbReference>
<dbReference type="GO" id="GO:0003677">
    <property type="term" value="F:DNA binding"/>
    <property type="evidence" value="ECO:0007669"/>
    <property type="project" value="InterPro"/>
</dbReference>
<evidence type="ECO:0000313" key="3">
    <source>
        <dbReference type="Proteomes" id="UP000186040"/>
    </source>
</evidence>
<organism evidence="2 3">
    <name type="scientific">Actinokineospora bangkokensis</name>
    <dbReference type="NCBI Taxonomy" id="1193682"/>
    <lineage>
        <taxon>Bacteria</taxon>
        <taxon>Bacillati</taxon>
        <taxon>Actinomycetota</taxon>
        <taxon>Actinomycetes</taxon>
        <taxon>Pseudonocardiales</taxon>
        <taxon>Pseudonocardiaceae</taxon>
        <taxon>Actinokineospora</taxon>
    </lineage>
</organism>
<feature type="region of interest" description="Disordered" evidence="1">
    <location>
        <begin position="110"/>
        <end position="142"/>
    </location>
</feature>
<proteinExistence type="predicted"/>
<dbReference type="STRING" id="1193682.BJP25_18250"/>
<dbReference type="EMBL" id="MKQR01000013">
    <property type="protein sequence ID" value="OLR92917.1"/>
    <property type="molecule type" value="Genomic_DNA"/>
</dbReference>
<protein>
    <recommendedName>
        <fullName evidence="4">YbaB/EbfC family DNA-binding protein</fullName>
    </recommendedName>
</protein>
<dbReference type="Proteomes" id="UP000186040">
    <property type="component" value="Unassembled WGS sequence"/>
</dbReference>
<name>A0A1Q9LLK0_9PSEU</name>
<accession>A0A1Q9LLK0</accession>
<comment type="caution">
    <text evidence="2">The sequence shown here is derived from an EMBL/GenBank/DDBJ whole genome shotgun (WGS) entry which is preliminary data.</text>
</comment>
<dbReference type="SUPFAM" id="SSF82607">
    <property type="entry name" value="YbaB-like"/>
    <property type="match status" value="1"/>
</dbReference>
<reference evidence="2 3" key="1">
    <citation type="submission" date="2016-10" db="EMBL/GenBank/DDBJ databases">
        <title>The Draft Genome Sequence of Actinokineospora bangkokensis 44EHWT reveals the biosynthetic pathway of antifungal compounds Thailandins with unusual extender unit butylmalonyl-CoA.</title>
        <authorList>
            <person name="Greule A."/>
            <person name="Intra B."/>
            <person name="Flemming S."/>
            <person name="Rommel M.G."/>
            <person name="Panbangred W."/>
            <person name="Bechthold A."/>
        </authorList>
    </citation>
    <scope>NUCLEOTIDE SEQUENCE [LARGE SCALE GENOMIC DNA]</scope>
    <source>
        <strain evidence="2 3">44EHW</strain>
    </source>
</reference>